<evidence type="ECO:0000256" key="3">
    <source>
        <dbReference type="ARBA" id="ARBA00022664"/>
    </source>
</evidence>
<evidence type="ECO:0000256" key="7">
    <source>
        <dbReference type="RuleBase" id="RU367025"/>
    </source>
</evidence>
<dbReference type="GO" id="GO:0005681">
    <property type="term" value="C:spliceosomal complex"/>
    <property type="evidence" value="ECO:0007669"/>
    <property type="project" value="UniProtKB-KW"/>
</dbReference>
<dbReference type="OrthoDB" id="3881at2759"/>
<comment type="subcellular location">
    <subcellularLocation>
        <location evidence="1 7">Nucleus</location>
    </subcellularLocation>
</comment>
<dbReference type="eggNOG" id="KOG2888">
    <property type="taxonomic scope" value="Eukaryota"/>
</dbReference>
<dbReference type="KEGG" id="aqu:100631978"/>
<dbReference type="PANTHER" id="PTHR23142">
    <property type="entry name" value="PRE-MRNA-SPLICING FACTOR 38A-RELATED"/>
    <property type="match status" value="1"/>
</dbReference>
<gene>
    <name evidence="9" type="primary">100631978</name>
</gene>
<evidence type="ECO:0000256" key="8">
    <source>
        <dbReference type="SAM" id="MobiDB-lite"/>
    </source>
</evidence>
<evidence type="ECO:0000313" key="9">
    <source>
        <dbReference type="EnsemblMetazoa" id="Aqu2.1.42701_001"/>
    </source>
</evidence>
<keyword evidence="5 7" id="KW-0508">mRNA splicing</keyword>
<dbReference type="GO" id="GO:0000398">
    <property type="term" value="P:mRNA splicing, via spliceosome"/>
    <property type="evidence" value="ECO:0007669"/>
    <property type="project" value="UniProtKB-UniRule"/>
</dbReference>
<keyword evidence="10" id="KW-1185">Reference proteome</keyword>
<dbReference type="InterPro" id="IPR005037">
    <property type="entry name" value="PRP38"/>
</dbReference>
<proteinExistence type="inferred from homology"/>
<protein>
    <recommendedName>
        <fullName evidence="7">Pre-mRNA-splicing factor 38</fullName>
    </recommendedName>
</protein>
<accession>A0A1X7VQS4</accession>
<feature type="compositionally biased region" description="Gly residues" evidence="8">
    <location>
        <begin position="12"/>
        <end position="22"/>
    </location>
</feature>
<dbReference type="AlphaFoldDB" id="A0A1X7VQS4"/>
<evidence type="ECO:0000256" key="2">
    <source>
        <dbReference type="ARBA" id="ARBA00006164"/>
    </source>
</evidence>
<reference evidence="10" key="1">
    <citation type="journal article" date="2010" name="Nature">
        <title>The Amphimedon queenslandica genome and the evolution of animal complexity.</title>
        <authorList>
            <person name="Srivastava M."/>
            <person name="Simakov O."/>
            <person name="Chapman J."/>
            <person name="Fahey B."/>
            <person name="Gauthier M.E."/>
            <person name="Mitros T."/>
            <person name="Richards G.S."/>
            <person name="Conaco C."/>
            <person name="Dacre M."/>
            <person name="Hellsten U."/>
            <person name="Larroux C."/>
            <person name="Putnam N.H."/>
            <person name="Stanke M."/>
            <person name="Adamska M."/>
            <person name="Darling A."/>
            <person name="Degnan S.M."/>
            <person name="Oakley T.H."/>
            <person name="Plachetzki D.C."/>
            <person name="Zhai Y."/>
            <person name="Adamski M."/>
            <person name="Calcino A."/>
            <person name="Cummins S.F."/>
            <person name="Goodstein D.M."/>
            <person name="Harris C."/>
            <person name="Jackson D.J."/>
            <person name="Leys S.P."/>
            <person name="Shu S."/>
            <person name="Woodcroft B.J."/>
            <person name="Vervoort M."/>
            <person name="Kosik K.S."/>
            <person name="Manning G."/>
            <person name="Degnan B.M."/>
            <person name="Rokhsar D.S."/>
        </authorList>
    </citation>
    <scope>NUCLEOTIDE SEQUENCE [LARGE SCALE GENOMIC DNA]</scope>
</reference>
<keyword evidence="4 7" id="KW-0747">Spliceosome</keyword>
<keyword evidence="6 7" id="KW-0539">Nucleus</keyword>
<keyword evidence="3 7" id="KW-0507">mRNA processing</keyword>
<sequence>MEDEEGSYEGEGSQGAGSVGGSGQYVKKHSNTLPLFGNKETMNINNMIITNILQSRYFKIELYEKKTFHEVVDEIFYRVEHLEPWEKNSRKLSGQVGMCAGVRGVAAGGIVSTPFCLLYKLFTLKLTRKQVKVMLNHVDSPYIRGLGFMYIRYCQPPNNFLDWFSPYLEDEEEIDLKAGGGYPVTIGVMCHMMLTKMEWFGTMFPRISVNVQKDIHDKIKLIESKSNRNAEGSTENSRGRGTEMSPENGTSQIRSSKSPRRRSHSPRRRSPSPRRRSRSPRRRSRSPKRRSRSPRRRSRSPRRRSRSPRRRSRSPRKRSKSPRRKRHSRSPRRRSRSPRRRSRSPRKRSRSPRKRSKSPRKRSKSPRKRSKSPRKRSRSRSRERNHK</sequence>
<dbReference type="InParanoid" id="A0A1X7VQS4"/>
<dbReference type="EnsemblMetazoa" id="XM_011408249.2">
    <property type="protein sequence ID" value="XP_011406551.1"/>
    <property type="gene ID" value="LOC100631978"/>
</dbReference>
<name>A0A1X7VQS4_AMPQE</name>
<comment type="function">
    <text evidence="7">Required for pre-mRNA splicing.</text>
</comment>
<evidence type="ECO:0000256" key="4">
    <source>
        <dbReference type="ARBA" id="ARBA00022728"/>
    </source>
</evidence>
<evidence type="ECO:0000313" key="10">
    <source>
        <dbReference type="Proteomes" id="UP000007879"/>
    </source>
</evidence>
<evidence type="ECO:0000256" key="6">
    <source>
        <dbReference type="ARBA" id="ARBA00023242"/>
    </source>
</evidence>
<organism evidence="9">
    <name type="scientific">Amphimedon queenslandica</name>
    <name type="common">Sponge</name>
    <dbReference type="NCBI Taxonomy" id="400682"/>
    <lineage>
        <taxon>Eukaryota</taxon>
        <taxon>Metazoa</taxon>
        <taxon>Porifera</taxon>
        <taxon>Demospongiae</taxon>
        <taxon>Heteroscleromorpha</taxon>
        <taxon>Haplosclerida</taxon>
        <taxon>Niphatidae</taxon>
        <taxon>Amphimedon</taxon>
    </lineage>
</organism>
<feature type="region of interest" description="Disordered" evidence="8">
    <location>
        <begin position="1"/>
        <end position="22"/>
    </location>
</feature>
<evidence type="ECO:0000256" key="5">
    <source>
        <dbReference type="ARBA" id="ARBA00023187"/>
    </source>
</evidence>
<comment type="similarity">
    <text evidence="2 7">Belongs to the PRP38 family.</text>
</comment>
<dbReference type="Pfam" id="PF03371">
    <property type="entry name" value="PRP38"/>
    <property type="match status" value="1"/>
</dbReference>
<feature type="compositionally biased region" description="Basic residues" evidence="8">
    <location>
        <begin position="257"/>
        <end position="387"/>
    </location>
</feature>
<dbReference type="STRING" id="400682.A0A1X7VQS4"/>
<dbReference type="Proteomes" id="UP000007879">
    <property type="component" value="Unassembled WGS sequence"/>
</dbReference>
<evidence type="ECO:0000256" key="1">
    <source>
        <dbReference type="ARBA" id="ARBA00004123"/>
    </source>
</evidence>
<dbReference type="EnsemblMetazoa" id="Aqu2.1.42701_001">
    <property type="protein sequence ID" value="Aqu2.1.42701_001"/>
    <property type="gene ID" value="Aqu2.1.42701"/>
</dbReference>
<reference evidence="9" key="2">
    <citation type="submission" date="2017-05" db="UniProtKB">
        <authorList>
            <consortium name="EnsemblMetazoa"/>
        </authorList>
    </citation>
    <scope>IDENTIFICATION</scope>
</reference>
<feature type="region of interest" description="Disordered" evidence="8">
    <location>
        <begin position="222"/>
        <end position="387"/>
    </location>
</feature>